<evidence type="ECO:0000313" key="2">
    <source>
        <dbReference type="EMBL" id="VDN99170.1"/>
    </source>
</evidence>
<protein>
    <submittedName>
        <fullName evidence="4">LID domain-containing protein</fullName>
    </submittedName>
</protein>
<keyword evidence="3" id="KW-1185">Reference proteome</keyword>
<feature type="compositionally biased region" description="Polar residues" evidence="1">
    <location>
        <begin position="68"/>
        <end position="83"/>
    </location>
</feature>
<evidence type="ECO:0000256" key="1">
    <source>
        <dbReference type="SAM" id="MobiDB-lite"/>
    </source>
</evidence>
<gene>
    <name evidence="2" type="ORF">HNAJ_LOCUS3311</name>
</gene>
<proteinExistence type="predicted"/>
<name>A0A0R3T8C3_RODNA</name>
<dbReference type="WBParaSite" id="HNAJ_0000331101-mRNA-1">
    <property type="protein sequence ID" value="HNAJ_0000331101-mRNA-1"/>
    <property type="gene ID" value="HNAJ_0000331101"/>
</dbReference>
<dbReference type="EMBL" id="UZAE01001890">
    <property type="protein sequence ID" value="VDN99170.1"/>
    <property type="molecule type" value="Genomic_DNA"/>
</dbReference>
<feature type="compositionally biased region" description="Gly residues" evidence="1">
    <location>
        <begin position="7"/>
        <end position="20"/>
    </location>
</feature>
<evidence type="ECO:0000313" key="4">
    <source>
        <dbReference type="WBParaSite" id="HNAJ_0000331101-mRNA-1"/>
    </source>
</evidence>
<dbReference type="STRING" id="102285.A0A0R3T8C3"/>
<reference evidence="2 3" key="2">
    <citation type="submission" date="2018-11" db="EMBL/GenBank/DDBJ databases">
        <authorList>
            <consortium name="Pathogen Informatics"/>
        </authorList>
    </citation>
    <scope>NUCLEOTIDE SEQUENCE [LARGE SCALE GENOMIC DNA]</scope>
</reference>
<accession>A0A0R3T8C3</accession>
<organism evidence="4">
    <name type="scientific">Rodentolepis nana</name>
    <name type="common">Dwarf tapeworm</name>
    <name type="synonym">Hymenolepis nana</name>
    <dbReference type="NCBI Taxonomy" id="102285"/>
    <lineage>
        <taxon>Eukaryota</taxon>
        <taxon>Metazoa</taxon>
        <taxon>Spiralia</taxon>
        <taxon>Lophotrochozoa</taxon>
        <taxon>Platyhelminthes</taxon>
        <taxon>Cestoda</taxon>
        <taxon>Eucestoda</taxon>
        <taxon>Cyclophyllidea</taxon>
        <taxon>Hymenolepididae</taxon>
        <taxon>Rodentolepis</taxon>
    </lineage>
</organism>
<dbReference type="AlphaFoldDB" id="A0A0R3T8C3"/>
<dbReference type="Proteomes" id="UP000278807">
    <property type="component" value="Unassembled WGS sequence"/>
</dbReference>
<evidence type="ECO:0000313" key="3">
    <source>
        <dbReference type="Proteomes" id="UP000278807"/>
    </source>
</evidence>
<sequence length="121" mass="12260">MVLGRLGSIGPGFSRGGMGDNNGSKEGAVASGCMDDSYFTTIDVDDAGDEDDPYFDVSGGSAVPGDQSPITSLSPPSNSNFLQPSLPMLADAGYSKLGEENTAPPNGGGPRSSSPVLQEDE</sequence>
<feature type="compositionally biased region" description="Acidic residues" evidence="1">
    <location>
        <begin position="43"/>
        <end position="54"/>
    </location>
</feature>
<reference evidence="4" key="1">
    <citation type="submission" date="2017-02" db="UniProtKB">
        <authorList>
            <consortium name="WormBaseParasite"/>
        </authorList>
    </citation>
    <scope>IDENTIFICATION</scope>
</reference>
<feature type="region of interest" description="Disordered" evidence="1">
    <location>
        <begin position="1"/>
        <end position="121"/>
    </location>
</feature>